<sequence>MAGSPSLIWYPRPVGEGSRHITVRPESTVRLVGSVSHPNLEVSTLDSSAMMYPGRAVGSLLLLLGLAPVLVAAARVPCECKRNPILSILKDVTATEFCSSFLGIETETVTVFPSTVLSTVVVTSVTDTVTDPQTATTSLTTILTSTSTQTVTSYVRLAVTEVPLKARTVDARQGVEIPGALETFAASAISTACSCYITVSTPTVTATSAYTSISTSTSTDVTEITVSPVVSTETATVTSTVQATVGPVVVTGESFSLVSTYTSKCVPFNYETLDFGLTAPNPLFNTVFQLCAAICASYSTCTQFWLGWDGTTRYDCMTGTTGSKGWDSTELQCNYPPIALNGYWYDRVSN</sequence>
<comment type="caution">
    <text evidence="1">The sequence shown here is derived from an EMBL/GenBank/DDBJ whole genome shotgun (WGS) entry which is preliminary data.</text>
</comment>
<reference evidence="1" key="2">
    <citation type="submission" date="2023-06" db="EMBL/GenBank/DDBJ databases">
        <authorList>
            <consortium name="Lawrence Berkeley National Laboratory"/>
            <person name="Haridas S."/>
            <person name="Hensen N."/>
            <person name="Bonometti L."/>
            <person name="Westerberg I."/>
            <person name="Brannstrom I.O."/>
            <person name="Guillou S."/>
            <person name="Cros-Aarteil S."/>
            <person name="Calhoun S."/>
            <person name="Kuo A."/>
            <person name="Mondo S."/>
            <person name="Pangilinan J."/>
            <person name="Riley R."/>
            <person name="Labutti K."/>
            <person name="Andreopoulos B."/>
            <person name="Lipzen A."/>
            <person name="Chen C."/>
            <person name="Yanf M."/>
            <person name="Daum C."/>
            <person name="Ng V."/>
            <person name="Clum A."/>
            <person name="Steindorff A."/>
            <person name="Ohm R."/>
            <person name="Martin F."/>
            <person name="Silar P."/>
            <person name="Natvig D."/>
            <person name="Lalanne C."/>
            <person name="Gautier V."/>
            <person name="Ament-Velasquez S.L."/>
            <person name="Kruys A."/>
            <person name="Hutchinson M.I."/>
            <person name="Powell A.J."/>
            <person name="Barry K."/>
            <person name="Miller A.N."/>
            <person name="Grigoriev I.V."/>
            <person name="Debuchy R."/>
            <person name="Gladieux P."/>
            <person name="Thoren M.H."/>
            <person name="Johannesson H."/>
        </authorList>
    </citation>
    <scope>NUCLEOTIDE SEQUENCE</scope>
    <source>
        <strain evidence="1">CBS 955.72</strain>
    </source>
</reference>
<dbReference type="Proteomes" id="UP001275084">
    <property type="component" value="Unassembled WGS sequence"/>
</dbReference>
<dbReference type="EMBL" id="JAUIQD010000001">
    <property type="protein sequence ID" value="KAK3364498.1"/>
    <property type="molecule type" value="Genomic_DNA"/>
</dbReference>
<evidence type="ECO:0000313" key="2">
    <source>
        <dbReference type="Proteomes" id="UP001275084"/>
    </source>
</evidence>
<reference evidence="1" key="1">
    <citation type="journal article" date="2023" name="Mol. Phylogenet. Evol.">
        <title>Genome-scale phylogeny and comparative genomics of the fungal order Sordariales.</title>
        <authorList>
            <person name="Hensen N."/>
            <person name="Bonometti L."/>
            <person name="Westerberg I."/>
            <person name="Brannstrom I.O."/>
            <person name="Guillou S."/>
            <person name="Cros-Aarteil S."/>
            <person name="Calhoun S."/>
            <person name="Haridas S."/>
            <person name="Kuo A."/>
            <person name="Mondo S."/>
            <person name="Pangilinan J."/>
            <person name="Riley R."/>
            <person name="LaButti K."/>
            <person name="Andreopoulos B."/>
            <person name="Lipzen A."/>
            <person name="Chen C."/>
            <person name="Yan M."/>
            <person name="Daum C."/>
            <person name="Ng V."/>
            <person name="Clum A."/>
            <person name="Steindorff A."/>
            <person name="Ohm R.A."/>
            <person name="Martin F."/>
            <person name="Silar P."/>
            <person name="Natvig D.O."/>
            <person name="Lalanne C."/>
            <person name="Gautier V."/>
            <person name="Ament-Velasquez S.L."/>
            <person name="Kruys A."/>
            <person name="Hutchinson M.I."/>
            <person name="Powell A.J."/>
            <person name="Barry K."/>
            <person name="Miller A.N."/>
            <person name="Grigoriev I.V."/>
            <person name="Debuchy R."/>
            <person name="Gladieux P."/>
            <person name="Hiltunen Thoren M."/>
            <person name="Johannesson H."/>
        </authorList>
    </citation>
    <scope>NUCLEOTIDE SEQUENCE</scope>
    <source>
        <strain evidence="1">CBS 955.72</strain>
    </source>
</reference>
<name>A0AAJ0HXI4_9PEZI</name>
<accession>A0AAJ0HXI4</accession>
<organism evidence="1 2">
    <name type="scientific">Lasiosphaeria hispida</name>
    <dbReference type="NCBI Taxonomy" id="260671"/>
    <lineage>
        <taxon>Eukaryota</taxon>
        <taxon>Fungi</taxon>
        <taxon>Dikarya</taxon>
        <taxon>Ascomycota</taxon>
        <taxon>Pezizomycotina</taxon>
        <taxon>Sordariomycetes</taxon>
        <taxon>Sordariomycetidae</taxon>
        <taxon>Sordariales</taxon>
        <taxon>Lasiosphaeriaceae</taxon>
        <taxon>Lasiosphaeria</taxon>
    </lineage>
</organism>
<gene>
    <name evidence="1" type="ORF">B0T25DRAFT_530344</name>
</gene>
<evidence type="ECO:0000313" key="1">
    <source>
        <dbReference type="EMBL" id="KAK3364498.1"/>
    </source>
</evidence>
<keyword evidence="2" id="KW-1185">Reference proteome</keyword>
<proteinExistence type="predicted"/>
<dbReference type="AlphaFoldDB" id="A0AAJ0HXI4"/>
<protein>
    <submittedName>
        <fullName evidence="1">Uncharacterized protein</fullName>
    </submittedName>
</protein>